<name>A0A3Q9V985_9BACT</name>
<organism evidence="1 2">
    <name type="scientific">Metamycoplasma phocicerebrale</name>
    <dbReference type="NCBI Taxonomy" id="142649"/>
    <lineage>
        <taxon>Bacteria</taxon>
        <taxon>Bacillati</taxon>
        <taxon>Mycoplasmatota</taxon>
        <taxon>Mycoplasmoidales</taxon>
        <taxon>Metamycoplasmataceae</taxon>
        <taxon>Metamycoplasma</taxon>
    </lineage>
</organism>
<evidence type="ECO:0000313" key="1">
    <source>
        <dbReference type="EMBL" id="AZZ65389.1"/>
    </source>
</evidence>
<dbReference type="Proteomes" id="UP000256585">
    <property type="component" value="Chromosome"/>
</dbReference>
<dbReference type="RefSeq" id="WP_116171777.1">
    <property type="nucleotide sequence ID" value="NZ_CP033058.2"/>
</dbReference>
<reference evidence="1" key="1">
    <citation type="submission" date="2019-03" db="EMBL/GenBank/DDBJ databases">
        <title>Draft Sequence and Annotation of the Mycoplasma phocicerebrale Strain 1049T Genome.</title>
        <authorList>
            <person name="Frasca S.Jr."/>
            <person name="Kutish G.F."/>
            <person name="Castellanos Gell J."/>
            <person name="Michaels D.L."/>
            <person name="Brown D.R."/>
        </authorList>
    </citation>
    <scope>NUCLEOTIDE SEQUENCE</scope>
    <source>
        <strain evidence="1">1049</strain>
    </source>
</reference>
<evidence type="ECO:0000313" key="2">
    <source>
        <dbReference type="Proteomes" id="UP000256585"/>
    </source>
</evidence>
<dbReference type="EMBL" id="CP033058">
    <property type="protein sequence ID" value="AZZ65389.1"/>
    <property type="molecule type" value="Genomic_DNA"/>
</dbReference>
<dbReference type="KEGG" id="mphc:DMC14_001100"/>
<protein>
    <submittedName>
        <fullName evidence="1">HTH domain-containing protein</fullName>
    </submittedName>
</protein>
<accession>A0A3Q9V985</accession>
<sequence>MKYQEFKNCINPGDKSKSSYTVISDIIYLVLVATKNTKLFGAYIALWKRFNKSQNSWTFNDENGIFIIYPAEELAKTLNVSIRTSKQYLTDLKNLKIIVTSSEGVGYKNKIYFNKHDFVWEEHIENSEIKERINELEINKTFENLLKDYENEETKKRGY</sequence>
<proteinExistence type="predicted"/>
<dbReference type="AlphaFoldDB" id="A0A3Q9V985"/>
<keyword evidence="2" id="KW-1185">Reference proteome</keyword>
<gene>
    <name evidence="1" type="ORF">DMC14_001100</name>
</gene>